<sequence length="73" mass="7855">MGDLVRRTRELRRTPRTCAGAHVTWLARVPESALARRATATGLVSPGGTPPRSEGCRPASRDLTLALLTELGF</sequence>
<dbReference type="EMBL" id="CP012333">
    <property type="protein sequence ID" value="AKV02528.1"/>
    <property type="molecule type" value="Genomic_DNA"/>
</dbReference>
<organism evidence="1 2">
    <name type="scientific">Labilithrix luteola</name>
    <dbReference type="NCBI Taxonomy" id="1391654"/>
    <lineage>
        <taxon>Bacteria</taxon>
        <taxon>Pseudomonadati</taxon>
        <taxon>Myxococcota</taxon>
        <taxon>Polyangia</taxon>
        <taxon>Polyangiales</taxon>
        <taxon>Labilitrichaceae</taxon>
        <taxon>Labilithrix</taxon>
    </lineage>
</organism>
<protein>
    <submittedName>
        <fullName evidence="1">Uncharacterized protein</fullName>
    </submittedName>
</protein>
<dbReference type="STRING" id="1391654.AKJ09_09191"/>
<gene>
    <name evidence="1" type="ORF">AKJ09_09191</name>
</gene>
<dbReference type="AlphaFoldDB" id="A0A0K1Q9W9"/>
<evidence type="ECO:0000313" key="2">
    <source>
        <dbReference type="Proteomes" id="UP000064967"/>
    </source>
</evidence>
<keyword evidence="2" id="KW-1185">Reference proteome</keyword>
<name>A0A0K1Q9W9_9BACT</name>
<proteinExistence type="predicted"/>
<dbReference type="KEGG" id="llu:AKJ09_09191"/>
<dbReference type="Proteomes" id="UP000064967">
    <property type="component" value="Chromosome"/>
</dbReference>
<reference evidence="1 2" key="1">
    <citation type="submission" date="2015-08" db="EMBL/GenBank/DDBJ databases">
        <authorList>
            <person name="Babu N.S."/>
            <person name="Beckwith C.J."/>
            <person name="Beseler K.G."/>
            <person name="Brison A."/>
            <person name="Carone J.V."/>
            <person name="Caskin T.P."/>
            <person name="Diamond M."/>
            <person name="Durham M.E."/>
            <person name="Foxe J.M."/>
            <person name="Go M."/>
            <person name="Henderson B.A."/>
            <person name="Jones I.B."/>
            <person name="McGettigan J.A."/>
            <person name="Micheletti S.J."/>
            <person name="Nasrallah M.E."/>
            <person name="Ortiz D."/>
            <person name="Piller C.R."/>
            <person name="Privatt S.R."/>
            <person name="Schneider S.L."/>
            <person name="Sharp S."/>
            <person name="Smith T.C."/>
            <person name="Stanton J.D."/>
            <person name="Ullery H.E."/>
            <person name="Wilson R.J."/>
            <person name="Serrano M.G."/>
            <person name="Buck G."/>
            <person name="Lee V."/>
            <person name="Wang Y."/>
            <person name="Carvalho R."/>
            <person name="Voegtly L."/>
            <person name="Shi R."/>
            <person name="Duckworth R."/>
            <person name="Johnson A."/>
            <person name="Loviza R."/>
            <person name="Walstead R."/>
            <person name="Shah Z."/>
            <person name="Kiflezghi M."/>
            <person name="Wade K."/>
            <person name="Ball S.L."/>
            <person name="Bradley K.W."/>
            <person name="Asai D.J."/>
            <person name="Bowman C.A."/>
            <person name="Russell D.A."/>
            <person name="Pope W.H."/>
            <person name="Jacobs-Sera D."/>
            <person name="Hendrix R.W."/>
            <person name="Hatfull G.F."/>
        </authorList>
    </citation>
    <scope>NUCLEOTIDE SEQUENCE [LARGE SCALE GENOMIC DNA]</scope>
    <source>
        <strain evidence="1 2">DSM 27648</strain>
    </source>
</reference>
<dbReference type="PATRIC" id="fig|1391654.3.peg.9315"/>
<evidence type="ECO:0000313" key="1">
    <source>
        <dbReference type="EMBL" id="AKV02528.1"/>
    </source>
</evidence>
<dbReference type="AntiFam" id="ANF00027">
    <property type="entry name" value="Antisense to SAM riboswitch"/>
</dbReference>
<accession>A0A0K1Q9W9</accession>